<dbReference type="PANTHER" id="PTHR42693:SF53">
    <property type="entry name" value="ENDO-4-O-SULFATASE"/>
    <property type="match status" value="1"/>
</dbReference>
<keyword evidence="3" id="KW-0378">Hydrolase</keyword>
<dbReference type="EMBL" id="RBIL01000003">
    <property type="protein sequence ID" value="RKQ85042.1"/>
    <property type="molecule type" value="Genomic_DNA"/>
</dbReference>
<dbReference type="SUPFAM" id="SSF53649">
    <property type="entry name" value="Alkaline phosphatase-like"/>
    <property type="match status" value="1"/>
</dbReference>
<dbReference type="PROSITE" id="PS00523">
    <property type="entry name" value="SULFATASE_1"/>
    <property type="match status" value="1"/>
</dbReference>
<evidence type="ECO:0000256" key="3">
    <source>
        <dbReference type="ARBA" id="ARBA00022801"/>
    </source>
</evidence>
<gene>
    <name evidence="7" type="ORF">C8N24_6676</name>
</gene>
<organism evidence="7 8">
    <name type="scientific">Solirubrobacter pauli</name>
    <dbReference type="NCBI Taxonomy" id="166793"/>
    <lineage>
        <taxon>Bacteria</taxon>
        <taxon>Bacillati</taxon>
        <taxon>Actinomycetota</taxon>
        <taxon>Thermoleophilia</taxon>
        <taxon>Solirubrobacterales</taxon>
        <taxon>Solirubrobacteraceae</taxon>
        <taxon>Solirubrobacter</taxon>
    </lineage>
</organism>
<dbReference type="PANTHER" id="PTHR42693">
    <property type="entry name" value="ARYLSULFATASE FAMILY MEMBER"/>
    <property type="match status" value="1"/>
</dbReference>
<proteinExistence type="inferred from homology"/>
<protein>
    <submittedName>
        <fullName evidence="7">Arylsulfatase A-like enzyme</fullName>
    </submittedName>
</protein>
<evidence type="ECO:0000256" key="2">
    <source>
        <dbReference type="ARBA" id="ARBA00022723"/>
    </source>
</evidence>
<dbReference type="Pfam" id="PF00884">
    <property type="entry name" value="Sulfatase"/>
    <property type="match status" value="2"/>
</dbReference>
<keyword evidence="2" id="KW-0479">Metal-binding</keyword>
<dbReference type="RefSeq" id="WP_121258647.1">
    <property type="nucleotide sequence ID" value="NZ_RBIL01000003.1"/>
</dbReference>
<reference evidence="7 8" key="1">
    <citation type="submission" date="2018-10" db="EMBL/GenBank/DDBJ databases">
        <title>Genomic Encyclopedia of Archaeal and Bacterial Type Strains, Phase II (KMG-II): from individual species to whole genera.</title>
        <authorList>
            <person name="Goeker M."/>
        </authorList>
    </citation>
    <scope>NUCLEOTIDE SEQUENCE [LARGE SCALE GENOMIC DNA]</scope>
    <source>
        <strain evidence="7 8">DSM 14954</strain>
    </source>
</reference>
<evidence type="ECO:0000256" key="4">
    <source>
        <dbReference type="ARBA" id="ARBA00022837"/>
    </source>
</evidence>
<evidence type="ECO:0000259" key="6">
    <source>
        <dbReference type="Pfam" id="PF00884"/>
    </source>
</evidence>
<comment type="caution">
    <text evidence="7">The sequence shown here is derived from an EMBL/GenBank/DDBJ whole genome shotgun (WGS) entry which is preliminary data.</text>
</comment>
<dbReference type="InterPro" id="IPR017850">
    <property type="entry name" value="Alkaline_phosphatase_core_sf"/>
</dbReference>
<dbReference type="GO" id="GO:0046872">
    <property type="term" value="F:metal ion binding"/>
    <property type="evidence" value="ECO:0007669"/>
    <property type="project" value="UniProtKB-KW"/>
</dbReference>
<dbReference type="Proteomes" id="UP000278962">
    <property type="component" value="Unassembled WGS sequence"/>
</dbReference>
<evidence type="ECO:0000313" key="7">
    <source>
        <dbReference type="EMBL" id="RKQ85042.1"/>
    </source>
</evidence>
<keyword evidence="8" id="KW-1185">Reference proteome</keyword>
<dbReference type="OrthoDB" id="9777306at2"/>
<dbReference type="InterPro" id="IPR024607">
    <property type="entry name" value="Sulfatase_CS"/>
</dbReference>
<dbReference type="GO" id="GO:0004065">
    <property type="term" value="F:arylsulfatase activity"/>
    <property type="evidence" value="ECO:0007669"/>
    <property type="project" value="TreeGrafter"/>
</dbReference>
<dbReference type="AlphaFoldDB" id="A0A660KX57"/>
<feature type="domain" description="Sulfatase N-terminal" evidence="6">
    <location>
        <begin position="4"/>
        <end position="110"/>
    </location>
</feature>
<evidence type="ECO:0000256" key="5">
    <source>
        <dbReference type="SAM" id="MobiDB-lite"/>
    </source>
</evidence>
<feature type="region of interest" description="Disordered" evidence="5">
    <location>
        <begin position="379"/>
        <end position="409"/>
    </location>
</feature>
<dbReference type="InterPro" id="IPR050738">
    <property type="entry name" value="Sulfatase"/>
</dbReference>
<dbReference type="InterPro" id="IPR000917">
    <property type="entry name" value="Sulfatase_N"/>
</dbReference>
<evidence type="ECO:0000313" key="8">
    <source>
        <dbReference type="Proteomes" id="UP000278962"/>
    </source>
</evidence>
<accession>A0A660KX57</accession>
<name>A0A660KX57_9ACTN</name>
<evidence type="ECO:0000256" key="1">
    <source>
        <dbReference type="ARBA" id="ARBA00008779"/>
    </source>
</evidence>
<dbReference type="Gene3D" id="3.40.720.10">
    <property type="entry name" value="Alkaline Phosphatase, subunit A"/>
    <property type="match status" value="1"/>
</dbReference>
<sequence>MSKPNFVYLHSHDTGRHVGPYGSAVATPNIQRLADQGVLYRQAFSAAPVCSPSRAALLTGEFGMRGLAHRGWRLPHPEHHLVRALRAAGYATVMVGEQHVMPDPREIGYDAILDGPVADRAAEWLRSAPPRPFFLSAGFQETHRPFPDVDGEAPPPPHLPDVPVIRRDMAGFHASAAALDAHVGTVLDAVGDDTLVILTTDHGLAFPGAKATLTDRGIGVMLIIRGPGFGTGTVSDELVSQVDLFPTICELAEIERPGWLRGRSLLDPERNEAVFAEMTFHAAYEPQRAIRTRRYKYIRRFDNGHEGPVLVNIDDSPSKDYLLAHGLADRTPAAEELYDLVFDPGEASNLAGDPAHEGTLNELRGRLLEWMAETGDPLLQGPVEPEEGVEINLPSQRSPDEPTIVVERP</sequence>
<comment type="similarity">
    <text evidence="1">Belongs to the sulfatase family.</text>
</comment>
<dbReference type="CDD" id="cd16027">
    <property type="entry name" value="SGSH"/>
    <property type="match status" value="1"/>
</dbReference>
<feature type="domain" description="Sulfatase N-terminal" evidence="6">
    <location>
        <begin position="112"/>
        <end position="253"/>
    </location>
</feature>
<keyword evidence="4" id="KW-0106">Calcium</keyword>